<evidence type="ECO:0000256" key="3">
    <source>
        <dbReference type="ARBA" id="ARBA00022553"/>
    </source>
</evidence>
<evidence type="ECO:0000256" key="5">
    <source>
        <dbReference type="ARBA" id="ARBA00022777"/>
    </source>
</evidence>
<name>A0A401ZZ03_9CHLR</name>
<accession>A0A401ZZ03</accession>
<evidence type="ECO:0000256" key="4">
    <source>
        <dbReference type="ARBA" id="ARBA00022679"/>
    </source>
</evidence>
<sequence>MIDYFMWGIGGIMRIFFSQLRKLTWRFFKVCLKLLIMLLGQELFMNKKTELKMRTIARQESQLRISEFVSTVGHDIKTPLTSIKGNIQLLRRRLSTNRLSERPTEINQALTEARELLERTDIQINRLTQFVNNLLESSKISNNTMDLLFEVGELTELVNEVLTNPHYCQPERTIHTHLPAEQNIFILADVNRIKQVIIHYLSNAHKYSELHQPIDITLSEDGKMACIAVQDYGPGIAAREQQKIWERYYRIPNTFTFNGSEVGLGLGLHISAQIIKQHRGQVGLTSKLGQGSTFWFKIPLAETSLNHLT</sequence>
<dbReference type="InterPro" id="IPR036890">
    <property type="entry name" value="HATPase_C_sf"/>
</dbReference>
<keyword evidence="4" id="KW-0808">Transferase</keyword>
<dbReference type="Pfam" id="PF02518">
    <property type="entry name" value="HATPase_c"/>
    <property type="match status" value="1"/>
</dbReference>
<comment type="caution">
    <text evidence="8">The sequence shown here is derived from an EMBL/GenBank/DDBJ whole genome shotgun (WGS) entry which is preliminary data.</text>
</comment>
<keyword evidence="9" id="KW-1185">Reference proteome</keyword>
<dbReference type="CDD" id="cd00082">
    <property type="entry name" value="HisKA"/>
    <property type="match status" value="1"/>
</dbReference>
<dbReference type="InterPro" id="IPR050736">
    <property type="entry name" value="Sensor_HK_Regulatory"/>
</dbReference>
<reference evidence="9" key="1">
    <citation type="submission" date="2018-12" db="EMBL/GenBank/DDBJ databases">
        <title>Tengunoibacter tsumagoiensis gen. nov., sp. nov., Dictyobacter kobayashii sp. nov., D. alpinus sp. nov., and D. joshuensis sp. nov. and description of Dictyobacteraceae fam. nov. within the order Ktedonobacterales isolated from Tengu-no-mugimeshi.</title>
        <authorList>
            <person name="Wang C.M."/>
            <person name="Zheng Y."/>
            <person name="Sakai Y."/>
            <person name="Toyoda A."/>
            <person name="Minakuchi Y."/>
            <person name="Abe K."/>
            <person name="Yokota A."/>
            <person name="Yabe S."/>
        </authorList>
    </citation>
    <scope>NUCLEOTIDE SEQUENCE [LARGE SCALE GENOMIC DNA]</scope>
    <source>
        <strain evidence="9">Uno3</strain>
    </source>
</reference>
<evidence type="ECO:0000313" key="8">
    <source>
        <dbReference type="EMBL" id="GCE12086.1"/>
    </source>
</evidence>
<organism evidence="8 9">
    <name type="scientific">Tengunoibacter tsumagoiensis</name>
    <dbReference type="NCBI Taxonomy" id="2014871"/>
    <lineage>
        <taxon>Bacteria</taxon>
        <taxon>Bacillati</taxon>
        <taxon>Chloroflexota</taxon>
        <taxon>Ktedonobacteria</taxon>
        <taxon>Ktedonobacterales</taxon>
        <taxon>Dictyobacteraceae</taxon>
        <taxon>Tengunoibacter</taxon>
    </lineage>
</organism>
<dbReference type="Gene3D" id="3.30.565.10">
    <property type="entry name" value="Histidine kinase-like ATPase, C-terminal domain"/>
    <property type="match status" value="1"/>
</dbReference>
<evidence type="ECO:0000259" key="7">
    <source>
        <dbReference type="PROSITE" id="PS50109"/>
    </source>
</evidence>
<proteinExistence type="predicted"/>
<dbReference type="PANTHER" id="PTHR43711">
    <property type="entry name" value="TWO-COMPONENT HISTIDINE KINASE"/>
    <property type="match status" value="1"/>
</dbReference>
<dbReference type="SMART" id="SM00388">
    <property type="entry name" value="HisKA"/>
    <property type="match status" value="1"/>
</dbReference>
<dbReference type="Proteomes" id="UP000287352">
    <property type="component" value="Unassembled WGS sequence"/>
</dbReference>
<dbReference type="SMART" id="SM00387">
    <property type="entry name" value="HATPase_c"/>
    <property type="match status" value="1"/>
</dbReference>
<dbReference type="GO" id="GO:0000155">
    <property type="term" value="F:phosphorelay sensor kinase activity"/>
    <property type="evidence" value="ECO:0007669"/>
    <property type="project" value="InterPro"/>
</dbReference>
<keyword evidence="6" id="KW-0902">Two-component regulatory system</keyword>
<protein>
    <recommendedName>
        <fullName evidence="2">histidine kinase</fullName>
        <ecNumber evidence="2">2.7.13.3</ecNumber>
    </recommendedName>
</protein>
<dbReference type="PANTHER" id="PTHR43711:SF1">
    <property type="entry name" value="HISTIDINE KINASE 1"/>
    <property type="match status" value="1"/>
</dbReference>
<dbReference type="SUPFAM" id="SSF55874">
    <property type="entry name" value="ATPase domain of HSP90 chaperone/DNA topoisomerase II/histidine kinase"/>
    <property type="match status" value="1"/>
</dbReference>
<dbReference type="SUPFAM" id="SSF47384">
    <property type="entry name" value="Homodimeric domain of signal transducing histidine kinase"/>
    <property type="match status" value="1"/>
</dbReference>
<keyword evidence="3" id="KW-0597">Phosphoprotein</keyword>
<evidence type="ECO:0000313" key="9">
    <source>
        <dbReference type="Proteomes" id="UP000287352"/>
    </source>
</evidence>
<dbReference type="InterPro" id="IPR003661">
    <property type="entry name" value="HisK_dim/P_dom"/>
</dbReference>
<evidence type="ECO:0000256" key="1">
    <source>
        <dbReference type="ARBA" id="ARBA00000085"/>
    </source>
</evidence>
<dbReference type="PROSITE" id="PS50109">
    <property type="entry name" value="HIS_KIN"/>
    <property type="match status" value="1"/>
</dbReference>
<dbReference type="InterPro" id="IPR036097">
    <property type="entry name" value="HisK_dim/P_sf"/>
</dbReference>
<keyword evidence="5" id="KW-0418">Kinase</keyword>
<dbReference type="AlphaFoldDB" id="A0A401ZZ03"/>
<dbReference type="EMBL" id="BIFR01000001">
    <property type="protein sequence ID" value="GCE12086.1"/>
    <property type="molecule type" value="Genomic_DNA"/>
</dbReference>
<dbReference type="EC" id="2.7.13.3" evidence="2"/>
<evidence type="ECO:0000256" key="6">
    <source>
        <dbReference type="ARBA" id="ARBA00023012"/>
    </source>
</evidence>
<dbReference type="InterPro" id="IPR004358">
    <property type="entry name" value="Sig_transdc_His_kin-like_C"/>
</dbReference>
<dbReference type="PRINTS" id="PR00344">
    <property type="entry name" value="BCTRLSENSOR"/>
</dbReference>
<comment type="catalytic activity">
    <reaction evidence="1">
        <text>ATP + protein L-histidine = ADP + protein N-phospho-L-histidine.</text>
        <dbReference type="EC" id="2.7.13.3"/>
    </reaction>
</comment>
<dbReference type="FunFam" id="3.30.565.10:FF:000006">
    <property type="entry name" value="Sensor histidine kinase WalK"/>
    <property type="match status" value="1"/>
</dbReference>
<dbReference type="Pfam" id="PF00512">
    <property type="entry name" value="HisKA"/>
    <property type="match status" value="1"/>
</dbReference>
<gene>
    <name evidence="8" type="ORF">KTT_19450</name>
</gene>
<feature type="domain" description="Histidine kinase" evidence="7">
    <location>
        <begin position="71"/>
        <end position="302"/>
    </location>
</feature>
<dbReference type="InterPro" id="IPR005467">
    <property type="entry name" value="His_kinase_dom"/>
</dbReference>
<dbReference type="Gene3D" id="1.10.287.130">
    <property type="match status" value="1"/>
</dbReference>
<dbReference type="InterPro" id="IPR003594">
    <property type="entry name" value="HATPase_dom"/>
</dbReference>
<evidence type="ECO:0000256" key="2">
    <source>
        <dbReference type="ARBA" id="ARBA00012438"/>
    </source>
</evidence>